<dbReference type="PANTHER" id="PTHR43071">
    <property type="entry name" value="2-AMINO-4-HYDROXY-6-HYDROXYMETHYLDIHYDROPTERIDINE PYROPHOSPHOKINASE"/>
    <property type="match status" value="1"/>
</dbReference>
<evidence type="ECO:0000256" key="6">
    <source>
        <dbReference type="ARBA" id="ARBA00022840"/>
    </source>
</evidence>
<keyword evidence="6" id="KW-0067">ATP-binding</keyword>
<evidence type="ECO:0000256" key="5">
    <source>
        <dbReference type="ARBA" id="ARBA00022777"/>
    </source>
</evidence>
<keyword evidence="7" id="KW-0289">Folate biosynthesis</keyword>
<dbReference type="InterPro" id="IPR000550">
    <property type="entry name" value="Hppk"/>
</dbReference>
<dbReference type="GO" id="GO:0046656">
    <property type="term" value="P:folic acid biosynthetic process"/>
    <property type="evidence" value="ECO:0007669"/>
    <property type="project" value="UniProtKB-KW"/>
</dbReference>
<dbReference type="UniPathway" id="UPA00077">
    <property type="reaction ID" value="UER00155"/>
</dbReference>
<dbReference type="SUPFAM" id="SSF55083">
    <property type="entry name" value="6-hydroxymethyl-7,8-dihydropterin pyrophosphokinase, HPPK"/>
    <property type="match status" value="1"/>
</dbReference>
<organism evidence="9">
    <name type="scientific">gut metagenome</name>
    <dbReference type="NCBI Taxonomy" id="749906"/>
    <lineage>
        <taxon>unclassified sequences</taxon>
        <taxon>metagenomes</taxon>
        <taxon>organismal metagenomes</taxon>
    </lineage>
</organism>
<keyword evidence="5 9" id="KW-0418">Kinase</keyword>
<keyword evidence="4" id="KW-0547">Nucleotide-binding</keyword>
<reference evidence="9" key="1">
    <citation type="journal article" date="2012" name="PLoS ONE">
        <title>Gene sets for utilization of primary and secondary nutrition supplies in the distal gut of endangered iberian lynx.</title>
        <authorList>
            <person name="Alcaide M."/>
            <person name="Messina E."/>
            <person name="Richter M."/>
            <person name="Bargiela R."/>
            <person name="Peplies J."/>
            <person name="Huws S.A."/>
            <person name="Newbold C.J."/>
            <person name="Golyshin P.N."/>
            <person name="Simon M.A."/>
            <person name="Lopez G."/>
            <person name="Yakimov M.M."/>
            <person name="Ferrer M."/>
        </authorList>
    </citation>
    <scope>NUCLEOTIDE SEQUENCE</scope>
</reference>
<dbReference type="EC" id="2.7.6.3" evidence="2"/>
<sequence length="156" mass="17700">MQIYLALGANLGDRYQAMHDAIQALDERIGPLVKCSSFYETAPVDFESQHLFLNVAACFETQLTVDEVLKETQKIEKEMGRTQKSHGGIHYDRIIDIDLLICGNLVVHTPDLDLPHPRMTERQFVMEPMAEIAPQLLHPVKGQTMAHLYHDLCSTQ</sequence>
<dbReference type="Pfam" id="PF01288">
    <property type="entry name" value="HPPK"/>
    <property type="match status" value="1"/>
</dbReference>
<dbReference type="PANTHER" id="PTHR43071:SF1">
    <property type="entry name" value="2-AMINO-4-HYDROXY-6-HYDROXYMETHYLDIHYDROPTERIDINE PYROPHOSPHOKINASE"/>
    <property type="match status" value="1"/>
</dbReference>
<dbReference type="GO" id="GO:0005524">
    <property type="term" value="F:ATP binding"/>
    <property type="evidence" value="ECO:0007669"/>
    <property type="project" value="UniProtKB-KW"/>
</dbReference>
<protein>
    <recommendedName>
        <fullName evidence="2">2-amino-4-hydroxy-6-hydroxymethyldihydropteridine diphosphokinase</fullName>
        <ecNumber evidence="2">2.7.6.3</ecNumber>
    </recommendedName>
</protein>
<evidence type="ECO:0000256" key="2">
    <source>
        <dbReference type="ARBA" id="ARBA00013253"/>
    </source>
</evidence>
<dbReference type="CDD" id="cd00483">
    <property type="entry name" value="HPPK"/>
    <property type="match status" value="1"/>
</dbReference>
<evidence type="ECO:0000256" key="7">
    <source>
        <dbReference type="ARBA" id="ARBA00022909"/>
    </source>
</evidence>
<keyword evidence="3" id="KW-0808">Transferase</keyword>
<dbReference type="GO" id="GO:0016301">
    <property type="term" value="F:kinase activity"/>
    <property type="evidence" value="ECO:0007669"/>
    <property type="project" value="UniProtKB-KW"/>
</dbReference>
<dbReference type="InterPro" id="IPR035907">
    <property type="entry name" value="Hppk_sf"/>
</dbReference>
<evidence type="ECO:0000256" key="4">
    <source>
        <dbReference type="ARBA" id="ARBA00022741"/>
    </source>
</evidence>
<evidence type="ECO:0000259" key="8">
    <source>
        <dbReference type="Pfam" id="PF01288"/>
    </source>
</evidence>
<dbReference type="EMBL" id="AMCI01004311">
    <property type="protein sequence ID" value="EJW98335.1"/>
    <property type="molecule type" value="Genomic_DNA"/>
</dbReference>
<gene>
    <name evidence="9" type="ORF">EVA_13562</name>
</gene>
<dbReference type="Gene3D" id="3.30.70.560">
    <property type="entry name" value="7,8-Dihydro-6-hydroxymethylpterin-pyrophosphokinase HPPK"/>
    <property type="match status" value="1"/>
</dbReference>
<dbReference type="GO" id="GO:0003848">
    <property type="term" value="F:2-amino-4-hydroxy-6-hydroxymethyldihydropteridine diphosphokinase activity"/>
    <property type="evidence" value="ECO:0007669"/>
    <property type="project" value="UniProtKB-EC"/>
</dbReference>
<accession>J9CEB1</accession>
<name>J9CEB1_9ZZZZ</name>
<comment type="pathway">
    <text evidence="1">Cofactor biosynthesis; tetrahydrofolate biosynthesis; 2-amino-4-hydroxy-6-hydroxymethyl-7,8-dihydropteridine diphosphate from 7,8-dihydroneopterin triphosphate: step 4/4.</text>
</comment>
<proteinExistence type="predicted"/>
<dbReference type="GO" id="GO:0046654">
    <property type="term" value="P:tetrahydrofolate biosynthetic process"/>
    <property type="evidence" value="ECO:0007669"/>
    <property type="project" value="UniProtKB-UniPathway"/>
</dbReference>
<dbReference type="NCBIfam" id="TIGR01498">
    <property type="entry name" value="folK"/>
    <property type="match status" value="1"/>
</dbReference>
<comment type="caution">
    <text evidence="9">The sequence shown here is derived from an EMBL/GenBank/DDBJ whole genome shotgun (WGS) entry which is preliminary data.</text>
</comment>
<evidence type="ECO:0000256" key="1">
    <source>
        <dbReference type="ARBA" id="ARBA00005051"/>
    </source>
</evidence>
<dbReference type="AlphaFoldDB" id="J9CEB1"/>
<evidence type="ECO:0000256" key="3">
    <source>
        <dbReference type="ARBA" id="ARBA00022679"/>
    </source>
</evidence>
<feature type="domain" description="7,8-dihydro-6-hydroxymethylpterin-pyrophosphokinase" evidence="8">
    <location>
        <begin position="4"/>
        <end position="134"/>
    </location>
</feature>
<evidence type="ECO:0000313" key="9">
    <source>
        <dbReference type="EMBL" id="EJW98335.1"/>
    </source>
</evidence>